<accession>A0ABD0ZF74</accession>
<sequence>MFFYGKKKKLAGHWRRFIQPITWQCKWIELKVKELQKQALKYDKEIEESCQAKKLELENLKSEEVGVKILSPLPCYTQKNRLKKRKKRKRVEETSDVPSFAFNYSLFSYDKCRKSFADALTEMFRGLMGKLWFRFLDTMCPRVFKF</sequence>
<dbReference type="PANTHER" id="PTHR34057">
    <property type="entry name" value="ELONGATION FACTOR"/>
    <property type="match status" value="1"/>
</dbReference>
<proteinExistence type="predicted"/>
<keyword evidence="3" id="KW-1185">Reference proteome</keyword>
<keyword evidence="1" id="KW-0175">Coiled coil</keyword>
<dbReference type="PANTHER" id="PTHR34057:SF10">
    <property type="entry name" value="TRANSPOSASE, PTTA_EN_SPM, PLANT"/>
    <property type="match status" value="1"/>
</dbReference>
<reference evidence="2 3" key="1">
    <citation type="submission" date="2024-04" db="EMBL/GenBank/DDBJ databases">
        <title>Genome assembly C_amara_ONT_v2.</title>
        <authorList>
            <person name="Yant L."/>
            <person name="Moore C."/>
            <person name="Slenker M."/>
        </authorList>
    </citation>
    <scope>NUCLEOTIDE SEQUENCE [LARGE SCALE GENOMIC DNA]</scope>
    <source>
        <tissue evidence="2">Leaf</tissue>
    </source>
</reference>
<dbReference type="EMBL" id="JBANAX010000789">
    <property type="protein sequence ID" value="KAL1193323.1"/>
    <property type="molecule type" value="Genomic_DNA"/>
</dbReference>
<evidence type="ECO:0000256" key="1">
    <source>
        <dbReference type="SAM" id="Coils"/>
    </source>
</evidence>
<evidence type="ECO:0000313" key="2">
    <source>
        <dbReference type="EMBL" id="KAL1193323.1"/>
    </source>
</evidence>
<feature type="coiled-coil region" evidence="1">
    <location>
        <begin position="32"/>
        <end position="63"/>
    </location>
</feature>
<protein>
    <submittedName>
        <fullName evidence="2">Uncharacterized protein</fullName>
    </submittedName>
</protein>
<evidence type="ECO:0000313" key="3">
    <source>
        <dbReference type="Proteomes" id="UP001558713"/>
    </source>
</evidence>
<dbReference type="Proteomes" id="UP001558713">
    <property type="component" value="Unassembled WGS sequence"/>
</dbReference>
<name>A0ABD0ZF74_CARAN</name>
<dbReference type="AlphaFoldDB" id="A0ABD0ZF74"/>
<comment type="caution">
    <text evidence="2">The sequence shown here is derived from an EMBL/GenBank/DDBJ whole genome shotgun (WGS) entry which is preliminary data.</text>
</comment>
<organism evidence="2 3">
    <name type="scientific">Cardamine amara subsp. amara</name>
    <dbReference type="NCBI Taxonomy" id="228776"/>
    <lineage>
        <taxon>Eukaryota</taxon>
        <taxon>Viridiplantae</taxon>
        <taxon>Streptophyta</taxon>
        <taxon>Embryophyta</taxon>
        <taxon>Tracheophyta</taxon>
        <taxon>Spermatophyta</taxon>
        <taxon>Magnoliopsida</taxon>
        <taxon>eudicotyledons</taxon>
        <taxon>Gunneridae</taxon>
        <taxon>Pentapetalae</taxon>
        <taxon>rosids</taxon>
        <taxon>malvids</taxon>
        <taxon>Brassicales</taxon>
        <taxon>Brassicaceae</taxon>
        <taxon>Cardamineae</taxon>
        <taxon>Cardamine</taxon>
    </lineage>
</organism>
<gene>
    <name evidence="2" type="ORF">V5N11_012562</name>
</gene>